<feature type="transmembrane region" description="Helical" evidence="1">
    <location>
        <begin position="69"/>
        <end position="90"/>
    </location>
</feature>
<feature type="transmembrane region" description="Helical" evidence="1">
    <location>
        <begin position="95"/>
        <end position="116"/>
    </location>
</feature>
<gene>
    <name evidence="2" type="ORF">COV04_03685</name>
</gene>
<dbReference type="AlphaFoldDB" id="A0A2M8LDZ6"/>
<organism evidence="2 3">
    <name type="scientific">Candidatus Uhrbacteria bacterium CG10_big_fil_rev_8_21_14_0_10_48_11</name>
    <dbReference type="NCBI Taxonomy" id="1975037"/>
    <lineage>
        <taxon>Bacteria</taxon>
        <taxon>Candidatus Uhriibacteriota</taxon>
    </lineage>
</organism>
<proteinExistence type="predicted"/>
<evidence type="ECO:0000256" key="1">
    <source>
        <dbReference type="SAM" id="Phobius"/>
    </source>
</evidence>
<feature type="transmembrane region" description="Helical" evidence="1">
    <location>
        <begin position="128"/>
        <end position="151"/>
    </location>
</feature>
<sequence>MERSLTIALVLLTPYFESAVLGMFPSSVASIAFYPLVLLLVFSVFPWWQGAVITLLGGMWHDSVLLAPVLSSLSASFIFALLYGGLLFFLTNRSLIVDVVSGSLAYAAYIGTVLLVSNLMAQLNPAEITYSMSLLNWLLGMLVAALFAGFIRRRPHPHQLSFPFRLL</sequence>
<feature type="transmembrane region" description="Helical" evidence="1">
    <location>
        <begin position="31"/>
        <end position="49"/>
    </location>
</feature>
<evidence type="ECO:0000313" key="3">
    <source>
        <dbReference type="Proteomes" id="UP000231152"/>
    </source>
</evidence>
<name>A0A2M8LDZ6_9BACT</name>
<evidence type="ECO:0000313" key="2">
    <source>
        <dbReference type="EMBL" id="PJE75674.1"/>
    </source>
</evidence>
<protein>
    <recommendedName>
        <fullName evidence="4">Rod shape-determining protein MreD</fullName>
    </recommendedName>
</protein>
<keyword evidence="1" id="KW-0472">Membrane</keyword>
<comment type="caution">
    <text evidence="2">The sequence shown here is derived from an EMBL/GenBank/DDBJ whole genome shotgun (WGS) entry which is preliminary data.</text>
</comment>
<dbReference type="EMBL" id="PFET01000012">
    <property type="protein sequence ID" value="PJE75674.1"/>
    <property type="molecule type" value="Genomic_DNA"/>
</dbReference>
<dbReference type="Proteomes" id="UP000231152">
    <property type="component" value="Unassembled WGS sequence"/>
</dbReference>
<keyword evidence="1" id="KW-1133">Transmembrane helix</keyword>
<feature type="transmembrane region" description="Helical" evidence="1">
    <location>
        <begin position="6"/>
        <end position="24"/>
    </location>
</feature>
<evidence type="ECO:0008006" key="4">
    <source>
        <dbReference type="Google" id="ProtNLM"/>
    </source>
</evidence>
<reference evidence="2 3" key="1">
    <citation type="submission" date="2017-09" db="EMBL/GenBank/DDBJ databases">
        <title>Depth-based differentiation of microbial function through sediment-hosted aquifers and enrichment of novel symbionts in the deep terrestrial subsurface.</title>
        <authorList>
            <person name="Probst A.J."/>
            <person name="Ladd B."/>
            <person name="Jarett J.K."/>
            <person name="Geller-Mcgrath D.E."/>
            <person name="Sieber C.M."/>
            <person name="Emerson J.B."/>
            <person name="Anantharaman K."/>
            <person name="Thomas B.C."/>
            <person name="Malmstrom R."/>
            <person name="Stieglmeier M."/>
            <person name="Klingl A."/>
            <person name="Woyke T."/>
            <person name="Ryan C.M."/>
            <person name="Banfield J.F."/>
        </authorList>
    </citation>
    <scope>NUCLEOTIDE SEQUENCE [LARGE SCALE GENOMIC DNA]</scope>
    <source>
        <strain evidence="2">CG10_big_fil_rev_8_21_14_0_10_48_11</strain>
    </source>
</reference>
<accession>A0A2M8LDZ6</accession>
<keyword evidence="1" id="KW-0812">Transmembrane</keyword>